<dbReference type="InterPro" id="IPR045584">
    <property type="entry name" value="Pilin-like"/>
</dbReference>
<dbReference type="NCBIfam" id="TIGR02532">
    <property type="entry name" value="IV_pilin_GFxxxE"/>
    <property type="match status" value="1"/>
</dbReference>
<dbReference type="SUPFAM" id="SSF54523">
    <property type="entry name" value="Pili subunits"/>
    <property type="match status" value="1"/>
</dbReference>
<dbReference type="GO" id="GO:0005886">
    <property type="term" value="C:plasma membrane"/>
    <property type="evidence" value="ECO:0007669"/>
    <property type="project" value="UniProtKB-SubCell"/>
</dbReference>
<organism evidence="12 13">
    <name type="scientific">Sphingomicrobium lutaoense</name>
    <dbReference type="NCBI Taxonomy" id="515949"/>
    <lineage>
        <taxon>Bacteria</taxon>
        <taxon>Pseudomonadati</taxon>
        <taxon>Pseudomonadota</taxon>
        <taxon>Alphaproteobacteria</taxon>
        <taxon>Sphingomonadales</taxon>
        <taxon>Sphingomonadaceae</taxon>
        <taxon>Sphingomicrobium</taxon>
    </lineage>
</organism>
<comment type="caution">
    <text evidence="12">The sequence shown here is derived from an EMBL/GenBank/DDBJ whole genome shotgun (WGS) entry which is preliminary data.</text>
</comment>
<dbReference type="EMBL" id="JACICF010000002">
    <property type="protein sequence ID" value="MBB3764899.1"/>
    <property type="molecule type" value="Genomic_DNA"/>
</dbReference>
<feature type="domain" description="General secretion pathway GspH" evidence="11">
    <location>
        <begin position="40"/>
        <end position="144"/>
    </location>
</feature>
<sequence length="150" mass="15618">MRKNGFTLVELLVVLVILGLAAGAVALMLPSGGDKVRGEATMLAGRIAALRDRAIVEGRPLGIWIAPTGFGFEARGEDGWEPVTRPPFDDAAPWRGGVVAATGNAERILVRFNSVGMPAAPAVIHLEEQGDPPVYAAVEVAANGDVKALP</sequence>
<evidence type="ECO:0000256" key="3">
    <source>
        <dbReference type="ARBA" id="ARBA00022475"/>
    </source>
</evidence>
<name>A0A839Z0M1_9SPHN</name>
<evidence type="ECO:0000313" key="13">
    <source>
        <dbReference type="Proteomes" id="UP000578569"/>
    </source>
</evidence>
<dbReference type="InterPro" id="IPR022346">
    <property type="entry name" value="T2SS_GspH"/>
</dbReference>
<keyword evidence="8" id="KW-0472">Membrane</keyword>
<evidence type="ECO:0000256" key="6">
    <source>
        <dbReference type="ARBA" id="ARBA00022692"/>
    </source>
</evidence>
<protein>
    <recommendedName>
        <fullName evidence="2">Type II secretion system protein H</fullName>
    </recommendedName>
    <alternativeName>
        <fullName evidence="10">General secretion pathway protein H</fullName>
    </alternativeName>
</protein>
<dbReference type="Proteomes" id="UP000578569">
    <property type="component" value="Unassembled WGS sequence"/>
</dbReference>
<dbReference type="Gene3D" id="3.55.40.10">
    <property type="entry name" value="minor pseudopilin epsh domain"/>
    <property type="match status" value="1"/>
</dbReference>
<dbReference type="AlphaFoldDB" id="A0A839Z0M1"/>
<proteinExistence type="inferred from homology"/>
<evidence type="ECO:0000256" key="1">
    <source>
        <dbReference type="ARBA" id="ARBA00004377"/>
    </source>
</evidence>
<comment type="similarity">
    <text evidence="9">Belongs to the GSP H family.</text>
</comment>
<evidence type="ECO:0000259" key="11">
    <source>
        <dbReference type="Pfam" id="PF12019"/>
    </source>
</evidence>
<evidence type="ECO:0000256" key="2">
    <source>
        <dbReference type="ARBA" id="ARBA00021549"/>
    </source>
</evidence>
<dbReference type="Pfam" id="PF07963">
    <property type="entry name" value="N_methyl"/>
    <property type="match status" value="1"/>
</dbReference>
<accession>A0A839Z0M1</accession>
<evidence type="ECO:0000256" key="4">
    <source>
        <dbReference type="ARBA" id="ARBA00022481"/>
    </source>
</evidence>
<evidence type="ECO:0000256" key="8">
    <source>
        <dbReference type="ARBA" id="ARBA00023136"/>
    </source>
</evidence>
<evidence type="ECO:0000256" key="9">
    <source>
        <dbReference type="ARBA" id="ARBA00025772"/>
    </source>
</evidence>
<dbReference type="InterPro" id="IPR012902">
    <property type="entry name" value="N_methyl_site"/>
</dbReference>
<dbReference type="RefSeq" id="WP_183934419.1">
    <property type="nucleotide sequence ID" value="NZ_JACICF010000002.1"/>
</dbReference>
<keyword evidence="5" id="KW-0997">Cell inner membrane</keyword>
<evidence type="ECO:0000256" key="10">
    <source>
        <dbReference type="ARBA" id="ARBA00030775"/>
    </source>
</evidence>
<dbReference type="Pfam" id="PF12019">
    <property type="entry name" value="GspH"/>
    <property type="match status" value="1"/>
</dbReference>
<keyword evidence="6" id="KW-0812">Transmembrane</keyword>
<keyword evidence="7" id="KW-1133">Transmembrane helix</keyword>
<keyword evidence="4" id="KW-0488">Methylation</keyword>
<dbReference type="GO" id="GO:0015628">
    <property type="term" value="P:protein secretion by the type II secretion system"/>
    <property type="evidence" value="ECO:0007669"/>
    <property type="project" value="InterPro"/>
</dbReference>
<evidence type="ECO:0000256" key="7">
    <source>
        <dbReference type="ARBA" id="ARBA00022989"/>
    </source>
</evidence>
<evidence type="ECO:0000313" key="12">
    <source>
        <dbReference type="EMBL" id="MBB3764899.1"/>
    </source>
</evidence>
<dbReference type="PRINTS" id="PR00885">
    <property type="entry name" value="BCTERIALGSPH"/>
</dbReference>
<gene>
    <name evidence="12" type="ORF">FHS50_001961</name>
</gene>
<keyword evidence="3" id="KW-1003">Cell membrane</keyword>
<dbReference type="InterPro" id="IPR002416">
    <property type="entry name" value="T2SS_protein-GspH"/>
</dbReference>
<dbReference type="GO" id="GO:0015627">
    <property type="term" value="C:type II protein secretion system complex"/>
    <property type="evidence" value="ECO:0007669"/>
    <property type="project" value="InterPro"/>
</dbReference>
<evidence type="ECO:0000256" key="5">
    <source>
        <dbReference type="ARBA" id="ARBA00022519"/>
    </source>
</evidence>
<comment type="subcellular location">
    <subcellularLocation>
        <location evidence="1">Cell inner membrane</location>
        <topology evidence="1">Single-pass membrane protein</topology>
    </subcellularLocation>
</comment>
<reference evidence="12 13" key="1">
    <citation type="submission" date="2020-08" db="EMBL/GenBank/DDBJ databases">
        <title>Genomic Encyclopedia of Type Strains, Phase IV (KMG-IV): sequencing the most valuable type-strain genomes for metagenomic binning, comparative biology and taxonomic classification.</title>
        <authorList>
            <person name="Goeker M."/>
        </authorList>
    </citation>
    <scope>NUCLEOTIDE SEQUENCE [LARGE SCALE GENOMIC DNA]</scope>
    <source>
        <strain evidence="12 13">DSM 24194</strain>
    </source>
</reference>
<keyword evidence="13" id="KW-1185">Reference proteome</keyword>